<comment type="subcellular location">
    <subcellularLocation>
        <location evidence="1">Cytoplasm</location>
    </subcellularLocation>
</comment>
<dbReference type="GO" id="GO:0006979">
    <property type="term" value="P:response to oxidative stress"/>
    <property type="evidence" value="ECO:0007669"/>
    <property type="project" value="TreeGrafter"/>
</dbReference>
<sequence>MSKTALLILSEGSEEMEAVISADVLRRAGVKVTIAGLQGSNPIKCSRDVVIVPDVSLQEAAKQTYDAVILPGGLKGAESLAQSDIVKDILQSQEKSGRLIAAICAAPIALKSHSIGTGKQITSHPCKQAELSTGEYTYVEKRVAVDEHLITSRGPGTAFEFALAIVKYFFGKEKAASLINPMLMIIFYFGTPSLIAHTATLFKL</sequence>
<dbReference type="InterPro" id="IPR002818">
    <property type="entry name" value="DJ-1/PfpI"/>
</dbReference>
<dbReference type="FunFam" id="3.40.50.880:FF:000022">
    <property type="entry name" value="protein deglycase DJ-1"/>
    <property type="match status" value="1"/>
</dbReference>
<dbReference type="InterPro" id="IPR050325">
    <property type="entry name" value="Prot/Nucl_acid_deglycase"/>
</dbReference>
<dbReference type="EMBL" id="JABXBU010000001">
    <property type="protein sequence ID" value="KAF8796827.1"/>
    <property type="molecule type" value="Genomic_DNA"/>
</dbReference>
<dbReference type="GO" id="GO:1903189">
    <property type="term" value="P:glyoxal metabolic process"/>
    <property type="evidence" value="ECO:0007669"/>
    <property type="project" value="TreeGrafter"/>
</dbReference>
<protein>
    <submittedName>
        <fullName evidence="5">Parkinson disease protein 7 like protein</fullName>
    </submittedName>
</protein>
<reference evidence="5" key="1">
    <citation type="journal article" date="2020" name="bioRxiv">
        <title>Chromosome-level reference genome of the European wasp spider Argiope bruennichi: a resource for studies on range expansion and evolutionary adaptation.</title>
        <authorList>
            <person name="Sheffer M.M."/>
            <person name="Hoppe A."/>
            <person name="Krehenwinkel H."/>
            <person name="Uhl G."/>
            <person name="Kuss A.W."/>
            <person name="Jensen L."/>
            <person name="Jensen C."/>
            <person name="Gillespie R.G."/>
            <person name="Hoff K.J."/>
            <person name="Prost S."/>
        </authorList>
    </citation>
    <scope>NUCLEOTIDE SEQUENCE</scope>
</reference>
<dbReference type="InterPro" id="IPR029062">
    <property type="entry name" value="Class_I_gatase-like"/>
</dbReference>
<dbReference type="Gene3D" id="3.40.50.880">
    <property type="match status" value="1"/>
</dbReference>
<evidence type="ECO:0000313" key="6">
    <source>
        <dbReference type="Proteomes" id="UP000807504"/>
    </source>
</evidence>
<evidence type="ECO:0000313" key="5">
    <source>
        <dbReference type="EMBL" id="KAF8796827.1"/>
    </source>
</evidence>
<organism evidence="5 6">
    <name type="scientific">Argiope bruennichi</name>
    <name type="common">Wasp spider</name>
    <name type="synonym">Aranea bruennichi</name>
    <dbReference type="NCBI Taxonomy" id="94029"/>
    <lineage>
        <taxon>Eukaryota</taxon>
        <taxon>Metazoa</taxon>
        <taxon>Ecdysozoa</taxon>
        <taxon>Arthropoda</taxon>
        <taxon>Chelicerata</taxon>
        <taxon>Arachnida</taxon>
        <taxon>Araneae</taxon>
        <taxon>Araneomorphae</taxon>
        <taxon>Entelegynae</taxon>
        <taxon>Araneoidea</taxon>
        <taxon>Araneidae</taxon>
        <taxon>Argiope</taxon>
    </lineage>
</organism>
<dbReference type="GO" id="GO:0046295">
    <property type="term" value="P:glycolate biosynthetic process"/>
    <property type="evidence" value="ECO:0007669"/>
    <property type="project" value="TreeGrafter"/>
</dbReference>
<reference evidence="5" key="2">
    <citation type="submission" date="2020-06" db="EMBL/GenBank/DDBJ databases">
        <authorList>
            <person name="Sheffer M."/>
        </authorList>
    </citation>
    <scope>NUCLEOTIDE SEQUENCE</scope>
</reference>
<evidence type="ECO:0000256" key="2">
    <source>
        <dbReference type="ARBA" id="ARBA00022490"/>
    </source>
</evidence>
<dbReference type="CDD" id="cd03135">
    <property type="entry name" value="GATase1_DJ-1"/>
    <property type="match status" value="1"/>
</dbReference>
<feature type="transmembrane region" description="Helical" evidence="3">
    <location>
        <begin position="182"/>
        <end position="202"/>
    </location>
</feature>
<dbReference type="GO" id="GO:0005739">
    <property type="term" value="C:mitochondrion"/>
    <property type="evidence" value="ECO:0007669"/>
    <property type="project" value="TreeGrafter"/>
</dbReference>
<dbReference type="PANTHER" id="PTHR48094">
    <property type="entry name" value="PROTEIN/NUCLEIC ACID DEGLYCASE DJ-1-RELATED"/>
    <property type="match status" value="1"/>
</dbReference>
<dbReference type="AlphaFoldDB" id="A0A8T0G0F0"/>
<keyword evidence="2" id="KW-0963">Cytoplasm</keyword>
<evidence type="ECO:0000256" key="1">
    <source>
        <dbReference type="ARBA" id="ARBA00004496"/>
    </source>
</evidence>
<keyword evidence="6" id="KW-1185">Reference proteome</keyword>
<keyword evidence="3" id="KW-0472">Membrane</keyword>
<keyword evidence="3" id="KW-1133">Transmembrane helix</keyword>
<evidence type="ECO:0000256" key="3">
    <source>
        <dbReference type="SAM" id="Phobius"/>
    </source>
</evidence>
<dbReference type="GO" id="GO:0051896">
    <property type="term" value="P:regulation of phosphatidylinositol 3-kinase/protein kinase B signal transduction"/>
    <property type="evidence" value="ECO:0007669"/>
    <property type="project" value="UniProtKB-ARBA"/>
</dbReference>
<dbReference type="SUPFAM" id="SSF52317">
    <property type="entry name" value="Class I glutamine amidotransferase-like"/>
    <property type="match status" value="1"/>
</dbReference>
<accession>A0A8T0G0F0</accession>
<dbReference type="PANTHER" id="PTHR48094:SF12">
    <property type="entry name" value="PARKINSON DISEASE PROTEIN 7 HOMOLOG"/>
    <property type="match status" value="1"/>
</dbReference>
<dbReference type="NCBIfam" id="TIGR01383">
    <property type="entry name" value="not_thiJ"/>
    <property type="match status" value="1"/>
</dbReference>
<gene>
    <name evidence="5" type="ORF">HNY73_001163</name>
</gene>
<evidence type="ECO:0000259" key="4">
    <source>
        <dbReference type="Pfam" id="PF01965"/>
    </source>
</evidence>
<feature type="domain" description="DJ-1/PfpI" evidence="4">
    <location>
        <begin position="3"/>
        <end position="167"/>
    </location>
</feature>
<dbReference type="InterPro" id="IPR006287">
    <property type="entry name" value="DJ-1"/>
</dbReference>
<keyword evidence="3" id="KW-0812">Transmembrane</keyword>
<proteinExistence type="predicted"/>
<dbReference type="GO" id="GO:0005634">
    <property type="term" value="C:nucleus"/>
    <property type="evidence" value="ECO:0007669"/>
    <property type="project" value="TreeGrafter"/>
</dbReference>
<comment type="caution">
    <text evidence="5">The sequence shown here is derived from an EMBL/GenBank/DDBJ whole genome shotgun (WGS) entry which is preliminary data.</text>
</comment>
<dbReference type="Pfam" id="PF01965">
    <property type="entry name" value="DJ-1_PfpI"/>
    <property type="match status" value="1"/>
</dbReference>
<dbReference type="Proteomes" id="UP000807504">
    <property type="component" value="Unassembled WGS sequence"/>
</dbReference>
<name>A0A8T0G0F0_ARGBR</name>